<organism evidence="2 3">
    <name type="scientific">Zasmidium cellare ATCC 36951</name>
    <dbReference type="NCBI Taxonomy" id="1080233"/>
    <lineage>
        <taxon>Eukaryota</taxon>
        <taxon>Fungi</taxon>
        <taxon>Dikarya</taxon>
        <taxon>Ascomycota</taxon>
        <taxon>Pezizomycotina</taxon>
        <taxon>Dothideomycetes</taxon>
        <taxon>Dothideomycetidae</taxon>
        <taxon>Mycosphaerellales</taxon>
        <taxon>Mycosphaerellaceae</taxon>
        <taxon>Zasmidium</taxon>
    </lineage>
</organism>
<dbReference type="Proteomes" id="UP000799537">
    <property type="component" value="Unassembled WGS sequence"/>
</dbReference>
<dbReference type="GeneID" id="54560700"/>
<proteinExistence type="predicted"/>
<evidence type="ECO:0000313" key="2">
    <source>
        <dbReference type="EMBL" id="KAF2164963.1"/>
    </source>
</evidence>
<feature type="compositionally biased region" description="Basic and acidic residues" evidence="1">
    <location>
        <begin position="41"/>
        <end position="110"/>
    </location>
</feature>
<keyword evidence="3" id="KW-1185">Reference proteome</keyword>
<protein>
    <submittedName>
        <fullName evidence="2">Uncharacterized protein</fullName>
    </submittedName>
</protein>
<name>A0A6A6CE43_ZASCE</name>
<sequence length="110" mass="12671">MSSSNLFMRTLRLQQQPRLQQVRTFRTARPLWASKETAPADETRKAEIENTKQEQLREQKEGRNEWKDGLASESESVVKADRGELKANKETIGELQKESAKAAQRERDGK</sequence>
<accession>A0A6A6CE43</accession>
<dbReference type="EMBL" id="ML993602">
    <property type="protein sequence ID" value="KAF2164963.1"/>
    <property type="molecule type" value="Genomic_DNA"/>
</dbReference>
<reference evidence="2" key="1">
    <citation type="journal article" date="2020" name="Stud. Mycol.">
        <title>101 Dothideomycetes genomes: a test case for predicting lifestyles and emergence of pathogens.</title>
        <authorList>
            <person name="Haridas S."/>
            <person name="Albert R."/>
            <person name="Binder M."/>
            <person name="Bloem J."/>
            <person name="Labutti K."/>
            <person name="Salamov A."/>
            <person name="Andreopoulos B."/>
            <person name="Baker S."/>
            <person name="Barry K."/>
            <person name="Bills G."/>
            <person name="Bluhm B."/>
            <person name="Cannon C."/>
            <person name="Castanera R."/>
            <person name="Culley D."/>
            <person name="Daum C."/>
            <person name="Ezra D."/>
            <person name="Gonzalez J."/>
            <person name="Henrissat B."/>
            <person name="Kuo A."/>
            <person name="Liang C."/>
            <person name="Lipzen A."/>
            <person name="Lutzoni F."/>
            <person name="Magnuson J."/>
            <person name="Mondo S."/>
            <person name="Nolan M."/>
            <person name="Ohm R."/>
            <person name="Pangilinan J."/>
            <person name="Park H.-J."/>
            <person name="Ramirez L."/>
            <person name="Alfaro M."/>
            <person name="Sun H."/>
            <person name="Tritt A."/>
            <person name="Yoshinaga Y."/>
            <person name="Zwiers L.-H."/>
            <person name="Turgeon B."/>
            <person name="Goodwin S."/>
            <person name="Spatafora J."/>
            <person name="Crous P."/>
            <person name="Grigoriev I."/>
        </authorList>
    </citation>
    <scope>NUCLEOTIDE SEQUENCE</scope>
    <source>
        <strain evidence="2">ATCC 36951</strain>
    </source>
</reference>
<evidence type="ECO:0000256" key="1">
    <source>
        <dbReference type="SAM" id="MobiDB-lite"/>
    </source>
</evidence>
<evidence type="ECO:0000313" key="3">
    <source>
        <dbReference type="Proteomes" id="UP000799537"/>
    </source>
</evidence>
<gene>
    <name evidence="2" type="ORF">M409DRAFT_24864</name>
</gene>
<dbReference type="OrthoDB" id="529205at2759"/>
<feature type="region of interest" description="Disordered" evidence="1">
    <location>
        <begin position="30"/>
        <end position="110"/>
    </location>
</feature>
<dbReference type="RefSeq" id="XP_033665852.1">
    <property type="nucleotide sequence ID" value="XM_033807428.1"/>
</dbReference>
<dbReference type="AlphaFoldDB" id="A0A6A6CE43"/>